<dbReference type="Proteomes" id="UP000193642">
    <property type="component" value="Unassembled WGS sequence"/>
</dbReference>
<dbReference type="Gene3D" id="1.10.287.630">
    <property type="entry name" value="Helix hairpin bin"/>
    <property type="match status" value="1"/>
</dbReference>
<accession>A0A1Y2CAX4</accession>
<protein>
    <submittedName>
        <fullName evidence="1">Uncharacterized protein</fullName>
    </submittedName>
</protein>
<organism evidence="1 2">
    <name type="scientific">Rhizoclosmatium globosum</name>
    <dbReference type="NCBI Taxonomy" id="329046"/>
    <lineage>
        <taxon>Eukaryota</taxon>
        <taxon>Fungi</taxon>
        <taxon>Fungi incertae sedis</taxon>
        <taxon>Chytridiomycota</taxon>
        <taxon>Chytridiomycota incertae sedis</taxon>
        <taxon>Chytridiomycetes</taxon>
        <taxon>Chytridiales</taxon>
        <taxon>Chytriomycetaceae</taxon>
        <taxon>Rhizoclosmatium</taxon>
    </lineage>
</organism>
<dbReference type="OrthoDB" id="2139936at2759"/>
<proteinExistence type="predicted"/>
<gene>
    <name evidence="1" type="ORF">BCR33DRAFT_717264</name>
</gene>
<reference evidence="1 2" key="1">
    <citation type="submission" date="2016-07" db="EMBL/GenBank/DDBJ databases">
        <title>Pervasive Adenine N6-methylation of Active Genes in Fungi.</title>
        <authorList>
            <consortium name="DOE Joint Genome Institute"/>
            <person name="Mondo S.J."/>
            <person name="Dannebaum R.O."/>
            <person name="Kuo R.C."/>
            <person name="Labutti K."/>
            <person name="Haridas S."/>
            <person name="Kuo A."/>
            <person name="Salamov A."/>
            <person name="Ahrendt S.R."/>
            <person name="Lipzen A."/>
            <person name="Sullivan W."/>
            <person name="Andreopoulos W.B."/>
            <person name="Clum A."/>
            <person name="Lindquist E."/>
            <person name="Daum C."/>
            <person name="Ramamoorthy G.K."/>
            <person name="Gryganskyi A."/>
            <person name="Culley D."/>
            <person name="Magnuson J.K."/>
            <person name="James T.Y."/>
            <person name="O'Malley M.A."/>
            <person name="Stajich J.E."/>
            <person name="Spatafora J.W."/>
            <person name="Visel A."/>
            <person name="Grigoriev I.V."/>
        </authorList>
    </citation>
    <scope>NUCLEOTIDE SEQUENCE [LARGE SCALE GENOMIC DNA]</scope>
    <source>
        <strain evidence="1 2">JEL800</strain>
    </source>
</reference>
<dbReference type="AlphaFoldDB" id="A0A1Y2CAX4"/>
<evidence type="ECO:0000313" key="1">
    <source>
        <dbReference type="EMBL" id="ORY44188.1"/>
    </source>
</evidence>
<evidence type="ECO:0000313" key="2">
    <source>
        <dbReference type="Proteomes" id="UP000193642"/>
    </source>
</evidence>
<comment type="caution">
    <text evidence="1">The sequence shown here is derived from an EMBL/GenBank/DDBJ whole genome shotgun (WGS) entry which is preliminary data.</text>
</comment>
<sequence>MTINPSGRLFTQKMEQLVDYVKWKNLSVETEQKLFTYYETKYRGNEMNESLRAVRTSWFKVNH</sequence>
<dbReference type="EMBL" id="MCGO01000023">
    <property type="protein sequence ID" value="ORY44188.1"/>
    <property type="molecule type" value="Genomic_DNA"/>
</dbReference>
<keyword evidence="2" id="KW-1185">Reference proteome</keyword>
<name>A0A1Y2CAX4_9FUNG</name>